<dbReference type="PANTHER" id="PTHR43806:SF11">
    <property type="entry name" value="CEREVISIN-RELATED"/>
    <property type="match status" value="1"/>
</dbReference>
<dbReference type="Pfam" id="PF00082">
    <property type="entry name" value="Peptidase_S8"/>
    <property type="match status" value="1"/>
</dbReference>
<evidence type="ECO:0000256" key="7">
    <source>
        <dbReference type="SAM" id="MobiDB-lite"/>
    </source>
</evidence>
<evidence type="ECO:0000256" key="4">
    <source>
        <dbReference type="ARBA" id="ARBA00022825"/>
    </source>
</evidence>
<feature type="domain" description="Peptidase S8/S53" evidence="8">
    <location>
        <begin position="167"/>
        <end position="581"/>
    </location>
</feature>
<proteinExistence type="inferred from homology"/>
<reference evidence="11" key="1">
    <citation type="submission" date="2023-07" db="EMBL/GenBank/DDBJ databases">
        <title>Novel species in the genus Lipingzhangella isolated from Sambhar Salt Lake.</title>
        <authorList>
            <person name="Jiya N."/>
            <person name="Kajale S."/>
            <person name="Sharma A."/>
        </authorList>
    </citation>
    <scope>NUCLEOTIDE SEQUENCE [LARGE SCALE GENOMIC DNA]</scope>
    <source>
        <strain evidence="11">LS1_29</strain>
    </source>
</reference>
<accession>A0ABU2H0S0</accession>
<feature type="active site" description="Charge relay system" evidence="5">
    <location>
        <position position="335"/>
    </location>
</feature>
<evidence type="ECO:0000256" key="1">
    <source>
        <dbReference type="ARBA" id="ARBA00011073"/>
    </source>
</evidence>
<keyword evidence="2 5" id="KW-0645">Protease</keyword>
<evidence type="ECO:0000313" key="10">
    <source>
        <dbReference type="EMBL" id="MDS1268903.1"/>
    </source>
</evidence>
<dbReference type="InterPro" id="IPR000209">
    <property type="entry name" value="Peptidase_S8/S53_dom"/>
</dbReference>
<name>A0ABU2H0S0_9ACTN</name>
<feature type="region of interest" description="Disordered" evidence="7">
    <location>
        <begin position="123"/>
        <end position="147"/>
    </location>
</feature>
<dbReference type="InterPro" id="IPR050131">
    <property type="entry name" value="Peptidase_S8_subtilisin-like"/>
</dbReference>
<comment type="caution">
    <text evidence="10">The sequence shown here is derived from an EMBL/GenBank/DDBJ whole genome shotgun (WGS) entry which is preliminary data.</text>
</comment>
<dbReference type="Gene3D" id="3.40.50.200">
    <property type="entry name" value="Peptidase S8/S53 domain"/>
    <property type="match status" value="2"/>
</dbReference>
<feature type="active site" description="Charge relay system" evidence="5">
    <location>
        <position position="176"/>
    </location>
</feature>
<keyword evidence="3 5" id="KW-0378">Hydrolase</keyword>
<gene>
    <name evidence="10" type="ORF">RIF23_01190</name>
</gene>
<evidence type="ECO:0000259" key="8">
    <source>
        <dbReference type="Pfam" id="PF00082"/>
    </source>
</evidence>
<dbReference type="PROSITE" id="PS00137">
    <property type="entry name" value="SUBTILASE_HIS"/>
    <property type="match status" value="1"/>
</dbReference>
<dbReference type="PROSITE" id="PS00136">
    <property type="entry name" value="SUBTILASE_ASP"/>
    <property type="match status" value="1"/>
</dbReference>
<evidence type="ECO:0000256" key="5">
    <source>
        <dbReference type="PROSITE-ProRule" id="PRU01240"/>
    </source>
</evidence>
<evidence type="ECO:0000313" key="11">
    <source>
        <dbReference type="Proteomes" id="UP001250214"/>
    </source>
</evidence>
<sequence length="836" mass="88184">MLLVGLATGSAAAEPHREDKIGDHGRALLAEYQTQTFAAADADDPDVPVDTDFVTLIVATNPGSTDEVAERVESFGGEVNGVEDQLGYLRINVDFADVERVEDIDEVLAIDVDELIEVPEVAPRTTEAAGDVDAEAPGPDTPDDNPYMPANEIGAVDFRDRHPQADGRDVTIGVLDTGVDLDHPALQETTTGDPKIVDWVNATDPNNLVDLVNDDFFVFMSDVSGPTFEAHGHTWTAPDSGDWRFGLFEYPVAGAEEDDWGVLFRPEDGTILVDLHQNRDFSDEEPIEEFSESRDVRHFGEDDPDTEISEAHAFVATGLDAHGGMVHIGLDHHGHGTHVAGIAAGHGLFGGQMNGAAPGAEVVSMRACYSTQCSTAALTDGMVQLATSHGVDVINMSIGGLQALNDGQDARDLLYNRLVEETGVQMFISAGNDGAGMNTVGLPSVADRVMAVGASVSAETWAANYGAEAVRDHGLFPFSSRGPREDGGFKPDITAPGSAISATPVHTEGAPVPEAGYELPPGYAMYNGTSMAAPQAAGGAALLLSKADQEGRYVSPAELRAAIAGSAEFHDSLTALEQGNGQFDVPEAWNLLRHDSPVDDVTVTGPVCTEQSGQLVTPGSGPGLYNRCLVDDGGHAPGETQTYDLEVSTAASGTQRYRVSVLGDEDVFQLPRTLRVDDGAAAELEVTATAEQGVHSAVLQLDNPRTRGVDHTALLTIVAGAEVADSWSVSEEVDRAGVDNHPVAVPPGTQEVTVRMSGVADTSVLRWVAFSPLGPTAEEVPPGDCYTGRPNVECDPLVRTYTDPQPGVWDLAVDASRLSGPDQSPYELEVTLTGGE</sequence>
<dbReference type="InterPro" id="IPR058957">
    <property type="entry name" value="Peptidase_inhib_put_dom"/>
</dbReference>
<dbReference type="PROSITE" id="PS00138">
    <property type="entry name" value="SUBTILASE_SER"/>
    <property type="match status" value="1"/>
</dbReference>
<dbReference type="InterPro" id="IPR022398">
    <property type="entry name" value="Peptidase_S8_His-AS"/>
</dbReference>
<keyword evidence="4 5" id="KW-0720">Serine protease</keyword>
<dbReference type="Proteomes" id="UP001250214">
    <property type="component" value="Unassembled WGS sequence"/>
</dbReference>
<dbReference type="InterPro" id="IPR023827">
    <property type="entry name" value="Peptidase_S8_Asp-AS"/>
</dbReference>
<dbReference type="SUPFAM" id="SSF52743">
    <property type="entry name" value="Subtilisin-like"/>
    <property type="match status" value="1"/>
</dbReference>
<organism evidence="10 11">
    <name type="scientific">Lipingzhangella rawalii</name>
    <dbReference type="NCBI Taxonomy" id="2055835"/>
    <lineage>
        <taxon>Bacteria</taxon>
        <taxon>Bacillati</taxon>
        <taxon>Actinomycetota</taxon>
        <taxon>Actinomycetes</taxon>
        <taxon>Streptosporangiales</taxon>
        <taxon>Nocardiopsidaceae</taxon>
        <taxon>Lipingzhangella</taxon>
    </lineage>
</organism>
<evidence type="ECO:0000256" key="2">
    <source>
        <dbReference type="ARBA" id="ARBA00022670"/>
    </source>
</evidence>
<comment type="similarity">
    <text evidence="1 5 6">Belongs to the peptidase S8 family.</text>
</comment>
<dbReference type="PROSITE" id="PS51892">
    <property type="entry name" value="SUBTILASE"/>
    <property type="match status" value="1"/>
</dbReference>
<dbReference type="PANTHER" id="PTHR43806">
    <property type="entry name" value="PEPTIDASE S8"/>
    <property type="match status" value="1"/>
</dbReference>
<evidence type="ECO:0000259" key="9">
    <source>
        <dbReference type="Pfam" id="PF26036"/>
    </source>
</evidence>
<dbReference type="PRINTS" id="PR00723">
    <property type="entry name" value="SUBTILISIN"/>
</dbReference>
<dbReference type="Pfam" id="PF26036">
    <property type="entry name" value="Peptidase_inhib_put"/>
    <property type="match status" value="1"/>
</dbReference>
<protein>
    <submittedName>
        <fullName evidence="10">S8 family serine peptidase</fullName>
    </submittedName>
</protein>
<feature type="domain" description="Putative peptidase inhibitor" evidence="9">
    <location>
        <begin position="46"/>
        <end position="117"/>
    </location>
</feature>
<evidence type="ECO:0000256" key="3">
    <source>
        <dbReference type="ARBA" id="ARBA00022801"/>
    </source>
</evidence>
<keyword evidence="11" id="KW-1185">Reference proteome</keyword>
<dbReference type="InterPro" id="IPR023828">
    <property type="entry name" value="Peptidase_S8_Ser-AS"/>
</dbReference>
<dbReference type="InterPro" id="IPR015500">
    <property type="entry name" value="Peptidase_S8_subtilisin-rel"/>
</dbReference>
<evidence type="ECO:0000256" key="6">
    <source>
        <dbReference type="RuleBase" id="RU003355"/>
    </source>
</evidence>
<dbReference type="EMBL" id="JAVLVT010000001">
    <property type="protein sequence ID" value="MDS1268903.1"/>
    <property type="molecule type" value="Genomic_DNA"/>
</dbReference>
<dbReference type="InterPro" id="IPR036852">
    <property type="entry name" value="Peptidase_S8/S53_dom_sf"/>
</dbReference>
<feature type="active site" description="Charge relay system" evidence="5">
    <location>
        <position position="530"/>
    </location>
</feature>